<dbReference type="SUPFAM" id="SSF50621">
    <property type="entry name" value="Alanine racemase C-terminal domain-like"/>
    <property type="match status" value="1"/>
</dbReference>
<feature type="binding site" evidence="7 9">
    <location>
        <position position="317"/>
    </location>
    <ligand>
        <name>substrate</name>
    </ligand>
</feature>
<dbReference type="OrthoDB" id="9813814at2"/>
<comment type="pathway">
    <text evidence="7">Amino-acid biosynthesis; D-alanine biosynthesis; D-alanine from L-alanine: step 1/1.</text>
</comment>
<evidence type="ECO:0000256" key="7">
    <source>
        <dbReference type="HAMAP-Rule" id="MF_01201"/>
    </source>
</evidence>
<reference evidence="11 12" key="1">
    <citation type="submission" date="2018-08" db="EMBL/GenBank/DDBJ databases">
        <title>Genomic Encyclopedia of Archaeal and Bacterial Type Strains, Phase II (KMG-II): from individual species to whole genera.</title>
        <authorList>
            <person name="Goeker M."/>
        </authorList>
    </citation>
    <scope>NUCLEOTIDE SEQUENCE [LARGE SCALE GENOMIC DNA]</scope>
    <source>
        <strain evidence="11 12">DSM 45791</strain>
    </source>
</reference>
<dbReference type="InterPro" id="IPR000821">
    <property type="entry name" value="Ala_racemase"/>
</dbReference>
<evidence type="ECO:0000256" key="8">
    <source>
        <dbReference type="PIRSR" id="PIRSR600821-50"/>
    </source>
</evidence>
<dbReference type="FunFam" id="3.20.20.10:FF:000002">
    <property type="entry name" value="Alanine racemase"/>
    <property type="match status" value="1"/>
</dbReference>
<dbReference type="GO" id="GO:0030632">
    <property type="term" value="P:D-alanine biosynthetic process"/>
    <property type="evidence" value="ECO:0007669"/>
    <property type="project" value="UniProtKB-UniRule"/>
</dbReference>
<protein>
    <recommendedName>
        <fullName evidence="6 7">Alanine racemase</fullName>
        <ecNumber evidence="3 7">5.1.1.1</ecNumber>
    </recommendedName>
</protein>
<dbReference type="Gene3D" id="2.40.37.10">
    <property type="entry name" value="Lyase, Ornithine Decarboxylase, Chain A, domain 1"/>
    <property type="match status" value="1"/>
</dbReference>
<keyword evidence="12" id="KW-1185">Reference proteome</keyword>
<dbReference type="Pfam" id="PF00842">
    <property type="entry name" value="Ala_racemase_C"/>
    <property type="match status" value="1"/>
</dbReference>
<dbReference type="PANTHER" id="PTHR30511:SF0">
    <property type="entry name" value="ALANINE RACEMASE, CATABOLIC-RELATED"/>
    <property type="match status" value="1"/>
</dbReference>
<feature type="binding site" evidence="7 9">
    <location>
        <position position="141"/>
    </location>
    <ligand>
        <name>substrate</name>
    </ligand>
</feature>
<dbReference type="GO" id="GO:0009252">
    <property type="term" value="P:peptidoglycan biosynthetic process"/>
    <property type="evidence" value="ECO:0007669"/>
    <property type="project" value="TreeGrafter"/>
</dbReference>
<evidence type="ECO:0000256" key="2">
    <source>
        <dbReference type="ARBA" id="ARBA00001933"/>
    </source>
</evidence>
<dbReference type="PRINTS" id="PR00992">
    <property type="entry name" value="ALARACEMASE"/>
</dbReference>
<evidence type="ECO:0000256" key="9">
    <source>
        <dbReference type="PIRSR" id="PIRSR600821-52"/>
    </source>
</evidence>
<keyword evidence="4 7" id="KW-0663">Pyridoxal phosphate</keyword>
<dbReference type="NCBIfam" id="TIGR00492">
    <property type="entry name" value="alr"/>
    <property type="match status" value="1"/>
</dbReference>
<comment type="cofactor">
    <cofactor evidence="2 7 8">
        <name>pyridoxal 5'-phosphate</name>
        <dbReference type="ChEBI" id="CHEBI:597326"/>
    </cofactor>
</comment>
<evidence type="ECO:0000256" key="6">
    <source>
        <dbReference type="ARBA" id="ARBA00072221"/>
    </source>
</evidence>
<dbReference type="SUPFAM" id="SSF51419">
    <property type="entry name" value="PLP-binding barrel"/>
    <property type="match status" value="1"/>
</dbReference>
<proteinExistence type="inferred from homology"/>
<comment type="catalytic activity">
    <reaction evidence="1 7">
        <text>L-alanine = D-alanine</text>
        <dbReference type="Rhea" id="RHEA:20249"/>
        <dbReference type="ChEBI" id="CHEBI:57416"/>
        <dbReference type="ChEBI" id="CHEBI:57972"/>
        <dbReference type="EC" id="5.1.1.1"/>
    </reaction>
</comment>
<dbReference type="Gene3D" id="3.20.20.10">
    <property type="entry name" value="Alanine racemase"/>
    <property type="match status" value="1"/>
</dbReference>
<dbReference type="GO" id="GO:0030170">
    <property type="term" value="F:pyridoxal phosphate binding"/>
    <property type="evidence" value="ECO:0007669"/>
    <property type="project" value="UniProtKB-UniRule"/>
</dbReference>
<dbReference type="Pfam" id="PF01168">
    <property type="entry name" value="Ala_racemase_N"/>
    <property type="match status" value="1"/>
</dbReference>
<feature type="domain" description="Alanine racemase C-terminal" evidence="10">
    <location>
        <begin position="248"/>
        <end position="376"/>
    </location>
</feature>
<dbReference type="UniPathway" id="UPA00042">
    <property type="reaction ID" value="UER00497"/>
</dbReference>
<keyword evidence="5 7" id="KW-0413">Isomerase</keyword>
<sequence length="380" mass="40190">MADQHNPLPRAEVRIDLDAVKHNVELLTRLAGQSGAQTMAVVKADGYGHGAVAVGNAALAAGASWLGVASVDEALALRAAGIQARIFCWLHTVDDNFGPAVAAGIHLSVSSLRQLWAVNSAARAVGQEARVHLKIDTGLTRGGAQPADWPALVEAASAAHDEGTIEIAAVWSHLANADEPGHPSMDRQAARLDEAYKVVLDAGLHPLRHLANSAATLTRPDLHFDLVRPGIAVYGLNPVPGSADLKPVMTFRSSVSLVRRVPAGESVSYGHTWTADTDTTLALVPVGYADGVPRALSGQMDVWLGGSRRPVVGRVCMDQIVVDCGDDPITDGDEVILFGSGEHGEPTAREWADRTGTIDYEIVTGMYRPRVRRSYVGGAR</sequence>
<dbReference type="InterPro" id="IPR020622">
    <property type="entry name" value="Ala_racemase_pyridoxalP-BS"/>
</dbReference>
<dbReference type="PROSITE" id="PS00395">
    <property type="entry name" value="ALANINE_RACEMASE"/>
    <property type="match status" value="1"/>
</dbReference>
<evidence type="ECO:0000313" key="12">
    <source>
        <dbReference type="Proteomes" id="UP000256269"/>
    </source>
</evidence>
<dbReference type="HAMAP" id="MF_01201">
    <property type="entry name" value="Ala_racemase"/>
    <property type="match status" value="1"/>
</dbReference>
<feature type="active site" description="Proton acceptor; specific for L-alanine" evidence="7">
    <location>
        <position position="269"/>
    </location>
</feature>
<dbReference type="EMBL" id="QUNO01000001">
    <property type="protein sequence ID" value="REH55553.1"/>
    <property type="molecule type" value="Genomic_DNA"/>
</dbReference>
<comment type="function">
    <text evidence="7">Catalyzes the interconversion of L-alanine and D-alanine. May also act on other amino acids.</text>
</comment>
<dbReference type="InterPro" id="IPR029066">
    <property type="entry name" value="PLP-binding_barrel"/>
</dbReference>
<dbReference type="RefSeq" id="WP_116172449.1">
    <property type="nucleotide sequence ID" value="NZ_CP144375.1"/>
</dbReference>
<dbReference type="GO" id="GO:0005829">
    <property type="term" value="C:cytosol"/>
    <property type="evidence" value="ECO:0007669"/>
    <property type="project" value="TreeGrafter"/>
</dbReference>
<evidence type="ECO:0000259" key="10">
    <source>
        <dbReference type="SMART" id="SM01005"/>
    </source>
</evidence>
<dbReference type="InterPro" id="IPR009006">
    <property type="entry name" value="Ala_racemase/Decarboxylase_C"/>
</dbReference>
<organism evidence="11 12">
    <name type="scientific">Kutzneria buriramensis</name>
    <dbReference type="NCBI Taxonomy" id="1045776"/>
    <lineage>
        <taxon>Bacteria</taxon>
        <taxon>Bacillati</taxon>
        <taxon>Actinomycetota</taxon>
        <taxon>Actinomycetes</taxon>
        <taxon>Pseudonocardiales</taxon>
        <taxon>Pseudonocardiaceae</taxon>
        <taxon>Kutzneria</taxon>
    </lineage>
</organism>
<dbReference type="GO" id="GO:0008784">
    <property type="term" value="F:alanine racemase activity"/>
    <property type="evidence" value="ECO:0007669"/>
    <property type="project" value="UniProtKB-UniRule"/>
</dbReference>
<dbReference type="EC" id="5.1.1.1" evidence="3 7"/>
<comment type="similarity">
    <text evidence="7">Belongs to the alanine racemase family.</text>
</comment>
<evidence type="ECO:0000313" key="11">
    <source>
        <dbReference type="EMBL" id="REH55553.1"/>
    </source>
</evidence>
<dbReference type="CDD" id="cd00430">
    <property type="entry name" value="PLPDE_III_AR"/>
    <property type="match status" value="1"/>
</dbReference>
<feature type="active site" description="Proton acceptor; specific for D-alanine" evidence="7">
    <location>
        <position position="43"/>
    </location>
</feature>
<comment type="caution">
    <text evidence="11">The sequence shown here is derived from an EMBL/GenBank/DDBJ whole genome shotgun (WGS) entry which is preliminary data.</text>
</comment>
<dbReference type="InterPro" id="IPR011079">
    <property type="entry name" value="Ala_racemase_C"/>
</dbReference>
<dbReference type="SMART" id="SM01005">
    <property type="entry name" value="Ala_racemase_C"/>
    <property type="match status" value="1"/>
</dbReference>
<dbReference type="Proteomes" id="UP000256269">
    <property type="component" value="Unassembled WGS sequence"/>
</dbReference>
<gene>
    <name evidence="11" type="ORF">BCF44_101577</name>
</gene>
<evidence type="ECO:0000256" key="5">
    <source>
        <dbReference type="ARBA" id="ARBA00023235"/>
    </source>
</evidence>
<dbReference type="InterPro" id="IPR001608">
    <property type="entry name" value="Ala_racemase_N"/>
</dbReference>
<accession>A0A3E0I9Z0</accession>
<name>A0A3E0I9Z0_9PSEU</name>
<evidence type="ECO:0000256" key="3">
    <source>
        <dbReference type="ARBA" id="ARBA00013089"/>
    </source>
</evidence>
<feature type="modified residue" description="N6-(pyridoxal phosphate)lysine" evidence="7 8">
    <location>
        <position position="43"/>
    </location>
</feature>
<dbReference type="PANTHER" id="PTHR30511">
    <property type="entry name" value="ALANINE RACEMASE"/>
    <property type="match status" value="1"/>
</dbReference>
<evidence type="ECO:0000256" key="4">
    <source>
        <dbReference type="ARBA" id="ARBA00022898"/>
    </source>
</evidence>
<evidence type="ECO:0000256" key="1">
    <source>
        <dbReference type="ARBA" id="ARBA00000316"/>
    </source>
</evidence>
<dbReference type="FunFam" id="2.40.37.10:FF:000015">
    <property type="entry name" value="Alanine racemase"/>
    <property type="match status" value="1"/>
</dbReference>
<dbReference type="AlphaFoldDB" id="A0A3E0I9Z0"/>